<reference evidence="3 4" key="1">
    <citation type="submission" date="2019-09" db="EMBL/GenBank/DDBJ databases">
        <title>A chromosome-level genome assembly of the Chinese tupelo Nyssa sinensis.</title>
        <authorList>
            <person name="Yang X."/>
            <person name="Kang M."/>
            <person name="Yang Y."/>
            <person name="Xiong H."/>
            <person name="Wang M."/>
            <person name="Zhang Z."/>
            <person name="Wang Z."/>
            <person name="Wu H."/>
            <person name="Ma T."/>
            <person name="Liu J."/>
            <person name="Xi Z."/>
        </authorList>
    </citation>
    <scope>NUCLEOTIDE SEQUENCE [LARGE SCALE GENOMIC DNA]</scope>
    <source>
        <strain evidence="3">J267</strain>
        <tissue evidence="3">Leaf</tissue>
    </source>
</reference>
<feature type="domain" description="GRDP C2" evidence="1">
    <location>
        <begin position="86"/>
        <end position="205"/>
    </location>
</feature>
<feature type="domain" description="GRPD C-terminal" evidence="2">
    <location>
        <begin position="241"/>
        <end position="301"/>
    </location>
</feature>
<accession>A0A5J5B670</accession>
<name>A0A5J5B670_9ASTE</name>
<dbReference type="Pfam" id="PF25334">
    <property type="entry name" value="C2_GRDP"/>
    <property type="match status" value="1"/>
</dbReference>
<dbReference type="InterPro" id="IPR057458">
    <property type="entry name" value="GRDP_C2"/>
</dbReference>
<dbReference type="InterPro" id="IPR009836">
    <property type="entry name" value="GRDP-like"/>
</dbReference>
<evidence type="ECO:0000259" key="2">
    <source>
        <dbReference type="Pfam" id="PF25335"/>
    </source>
</evidence>
<dbReference type="OrthoDB" id="2684236at2759"/>
<evidence type="ECO:0000313" key="4">
    <source>
        <dbReference type="Proteomes" id="UP000325577"/>
    </source>
</evidence>
<protein>
    <submittedName>
        <fullName evidence="3">Uncharacterized protein</fullName>
    </submittedName>
</protein>
<dbReference type="PANTHER" id="PTHR34365">
    <property type="entry name" value="ENOLASE (DUF1399)"/>
    <property type="match status" value="1"/>
</dbReference>
<dbReference type="EMBL" id="CM018038">
    <property type="protein sequence ID" value="KAA8538219.1"/>
    <property type="molecule type" value="Genomic_DNA"/>
</dbReference>
<evidence type="ECO:0000313" key="3">
    <source>
        <dbReference type="EMBL" id="KAA8538219.1"/>
    </source>
</evidence>
<evidence type="ECO:0000259" key="1">
    <source>
        <dbReference type="Pfam" id="PF25334"/>
    </source>
</evidence>
<keyword evidence="4" id="KW-1185">Reference proteome</keyword>
<dbReference type="InterPro" id="IPR057518">
    <property type="entry name" value="GRDP_C"/>
</dbReference>
<proteinExistence type="predicted"/>
<dbReference type="PANTHER" id="PTHR34365:SF15">
    <property type="entry name" value="GLYCINE-RICH DOMAIN-CONTAINING PROTEIN 1"/>
    <property type="match status" value="1"/>
</dbReference>
<gene>
    <name evidence="3" type="ORF">F0562_027958</name>
</gene>
<dbReference type="Proteomes" id="UP000325577">
    <property type="component" value="Linkage Group LG15"/>
</dbReference>
<sequence>MLAIFGKILEHNDKDSDRKKGKKLDVGFCENTNQWEETFGSRYWRAGAMYKGSTPSPFTINLCRINTASKKVVPSIEYQDMIQLPKKMLVQVFLEIVGVKNLPAGHTGSLVPSFSKKQPDWLFNMRRSLSIFCEPGNKEVAAFQCAPAGEILFELMSYSPPNLSSSPKILGTTLISLADLLNPVSKLSVENWFELVPASGIVGPKVWHAKSWTSVVDETGNQVISIQMRIQKFQRGEMLVFPRKKHKKVAILHGRKLGYEIKNCERQKNEQDFMTMVEFSAENPYGKVVALLKLKSGFLKVEEQWFLLPGITLAFILTDILMKEGFNCSTTKEENSRETNEECGGYSFSGWTEAGACGGSGGCGASCDGGGCSSDHGSHNHQHASSVTLIHLCQC</sequence>
<dbReference type="AlphaFoldDB" id="A0A5J5B670"/>
<dbReference type="Pfam" id="PF25335">
    <property type="entry name" value="GRDP_C"/>
    <property type="match status" value="1"/>
</dbReference>
<organism evidence="3 4">
    <name type="scientific">Nyssa sinensis</name>
    <dbReference type="NCBI Taxonomy" id="561372"/>
    <lineage>
        <taxon>Eukaryota</taxon>
        <taxon>Viridiplantae</taxon>
        <taxon>Streptophyta</taxon>
        <taxon>Embryophyta</taxon>
        <taxon>Tracheophyta</taxon>
        <taxon>Spermatophyta</taxon>
        <taxon>Magnoliopsida</taxon>
        <taxon>eudicotyledons</taxon>
        <taxon>Gunneridae</taxon>
        <taxon>Pentapetalae</taxon>
        <taxon>asterids</taxon>
        <taxon>Cornales</taxon>
        <taxon>Nyssaceae</taxon>
        <taxon>Nyssa</taxon>
    </lineage>
</organism>